<proteinExistence type="predicted"/>
<organism evidence="1 2">
    <name type="scientific">Stappia indica</name>
    <dbReference type="NCBI Taxonomy" id="538381"/>
    <lineage>
        <taxon>Bacteria</taxon>
        <taxon>Pseudomonadati</taxon>
        <taxon>Pseudomonadota</taxon>
        <taxon>Alphaproteobacteria</taxon>
        <taxon>Hyphomicrobiales</taxon>
        <taxon>Stappiaceae</taxon>
        <taxon>Stappia</taxon>
    </lineage>
</organism>
<dbReference type="OrthoDB" id="7807150at2"/>
<dbReference type="EMBL" id="OBML01000001">
    <property type="protein sequence ID" value="SOB89219.1"/>
    <property type="molecule type" value="Genomic_DNA"/>
</dbReference>
<keyword evidence="2" id="KW-1185">Reference proteome</keyword>
<dbReference type="AlphaFoldDB" id="A0A285R660"/>
<protein>
    <recommendedName>
        <fullName evidence="3">DUF2336 domain-containing protein</fullName>
    </recommendedName>
</protein>
<evidence type="ECO:0000313" key="1">
    <source>
        <dbReference type="EMBL" id="SOB89219.1"/>
    </source>
</evidence>
<gene>
    <name evidence="1" type="ORF">SAMN05421512_101127</name>
</gene>
<dbReference type="STRING" id="538381.GCA_001696535_01209"/>
<name>A0A285R660_9HYPH</name>
<dbReference type="RefSeq" id="WP_097173582.1">
    <property type="nucleotide sequence ID" value="NZ_OBML01000001.1"/>
</dbReference>
<accession>A0A285R660</accession>
<sequence length="349" mass="39203">MIRDRLEELARTQEPSARSELVRLLSAQYADKLEREPTDAERHLFSGLVLDVFDQLDHSVRLDIVVRLARTARITQPLADRLTEEPFDISEPVLEHSPVVSNEKLLQVSRTRTDRHRLAIARRLQVPKEIVDTLIARGAFPVVNALLQNQGAEFAVRALLAVLILSAADHRLRGALARRCVQDEAFLGDMKMISQTDCPLMPEDLERALENQDALDKLAQTAVDDERDAGLEVGGEQLSRHEIHIQIASGELGFESIFLTLVERKDMNGIIWLVSRHLSLRDSAVRDTFASQAGGAVAMLMKETGIGPKTYGQFLRLRCEWLGIGDKTVAQDVFTYRTMRHPGSKRAFN</sequence>
<dbReference type="Proteomes" id="UP000219331">
    <property type="component" value="Unassembled WGS sequence"/>
</dbReference>
<dbReference type="InterPro" id="IPR019285">
    <property type="entry name" value="DUF2336"/>
</dbReference>
<reference evidence="1 2" key="1">
    <citation type="submission" date="2017-08" db="EMBL/GenBank/DDBJ databases">
        <authorList>
            <person name="de Groot N.N."/>
        </authorList>
    </citation>
    <scope>NUCLEOTIDE SEQUENCE [LARGE SCALE GENOMIC DNA]</scope>
    <source>
        <strain evidence="1 2">USBA 352</strain>
    </source>
</reference>
<evidence type="ECO:0000313" key="2">
    <source>
        <dbReference type="Proteomes" id="UP000219331"/>
    </source>
</evidence>
<dbReference type="Pfam" id="PF10098">
    <property type="entry name" value="DUF2336"/>
    <property type="match status" value="1"/>
</dbReference>
<evidence type="ECO:0008006" key="3">
    <source>
        <dbReference type="Google" id="ProtNLM"/>
    </source>
</evidence>